<evidence type="ECO:0000259" key="1">
    <source>
        <dbReference type="PROSITE" id="PS51340"/>
    </source>
</evidence>
<dbReference type="PANTHER" id="PTHR30212">
    <property type="entry name" value="PROTEIN YIIM"/>
    <property type="match status" value="1"/>
</dbReference>
<name>A0ABY7VVN6_9BACT</name>
<gene>
    <name evidence="2" type="ORF">PQO03_18575</name>
</gene>
<evidence type="ECO:0000313" key="3">
    <source>
        <dbReference type="Proteomes" id="UP001214250"/>
    </source>
</evidence>
<dbReference type="RefSeq" id="WP_274152468.1">
    <property type="nucleotide sequence ID" value="NZ_CP117812.1"/>
</dbReference>
<protein>
    <submittedName>
        <fullName evidence="2">MOSC domain-containing protein</fullName>
    </submittedName>
</protein>
<sequence length="215" mass="24536">MKIKSLQVSEIKTIASTGSGEWWDKEWTTGFYKVKVEGAVWLGYEGFSDDGQADRRNHGGSDKAVCVYSAEHDNYWRQHLGEFEGGAFGENLTLSGGVEKEVCVGDIYRIGKDALVQISQPRQPCWKLSRRWKIKDLTKRVEVSAYTGFYFRVLNCGYVEAGQELELVERGQYSVDFCNQIKYKDKNNRKALDDLSKYAPLSANWKDGFVSRLRS</sequence>
<dbReference type="PROSITE" id="PS51340">
    <property type="entry name" value="MOSC"/>
    <property type="match status" value="1"/>
</dbReference>
<accession>A0ABY7VVN6</accession>
<dbReference type="Proteomes" id="UP001214250">
    <property type="component" value="Chromosome 2"/>
</dbReference>
<dbReference type="InterPro" id="IPR011037">
    <property type="entry name" value="Pyrv_Knase-like_insert_dom_sf"/>
</dbReference>
<dbReference type="SUPFAM" id="SSF50800">
    <property type="entry name" value="PK beta-barrel domain-like"/>
    <property type="match status" value="1"/>
</dbReference>
<dbReference type="EMBL" id="CP117812">
    <property type="protein sequence ID" value="WDE97834.1"/>
    <property type="molecule type" value="Genomic_DNA"/>
</dbReference>
<dbReference type="InterPro" id="IPR005163">
    <property type="entry name" value="Tri_helical_YiiM-like"/>
</dbReference>
<dbReference type="InterPro" id="IPR005302">
    <property type="entry name" value="MoCF_Sase_C"/>
</dbReference>
<dbReference type="Gene3D" id="2.40.33.20">
    <property type="entry name" value="PK beta-barrel domain-like"/>
    <property type="match status" value="1"/>
</dbReference>
<reference evidence="2 3" key="1">
    <citation type="submission" date="2023-02" db="EMBL/GenBank/DDBJ databases">
        <title>Genome sequence of Lentisphaera profundi SAORIC-696.</title>
        <authorList>
            <person name="Kim e."/>
            <person name="Cho J.-C."/>
            <person name="Choi A."/>
            <person name="Kang I."/>
        </authorList>
    </citation>
    <scope>NUCLEOTIDE SEQUENCE [LARGE SCALE GENOMIC DNA]</scope>
    <source>
        <strain evidence="2 3">SAORIC-696</strain>
    </source>
</reference>
<organism evidence="2 3">
    <name type="scientific">Lentisphaera profundi</name>
    <dbReference type="NCBI Taxonomy" id="1658616"/>
    <lineage>
        <taxon>Bacteria</taxon>
        <taxon>Pseudomonadati</taxon>
        <taxon>Lentisphaerota</taxon>
        <taxon>Lentisphaeria</taxon>
        <taxon>Lentisphaerales</taxon>
        <taxon>Lentisphaeraceae</taxon>
        <taxon>Lentisphaera</taxon>
    </lineage>
</organism>
<dbReference type="Pfam" id="PF03473">
    <property type="entry name" value="MOSC"/>
    <property type="match status" value="1"/>
</dbReference>
<evidence type="ECO:0000313" key="2">
    <source>
        <dbReference type="EMBL" id="WDE97834.1"/>
    </source>
</evidence>
<dbReference type="Pfam" id="PF03475">
    <property type="entry name" value="YiiM_3-alpha"/>
    <property type="match status" value="1"/>
</dbReference>
<proteinExistence type="predicted"/>
<dbReference type="InterPro" id="IPR052353">
    <property type="entry name" value="Benzoxazolinone_Detox_Enz"/>
</dbReference>
<feature type="domain" description="MOSC" evidence="1">
    <location>
        <begin position="34"/>
        <end position="168"/>
    </location>
</feature>
<keyword evidence="3" id="KW-1185">Reference proteome</keyword>
<dbReference type="PANTHER" id="PTHR30212:SF4">
    <property type="entry name" value="MOSC DOMAIN-CONTAINING PROTEIN"/>
    <property type="match status" value="1"/>
</dbReference>